<evidence type="ECO:0000313" key="1">
    <source>
        <dbReference type="EMBL" id="KZN40424.1"/>
    </source>
</evidence>
<reference evidence="1 2" key="1">
    <citation type="submission" date="2013-07" db="EMBL/GenBank/DDBJ databases">
        <title>Comparative Genomic and Metabolomic Analysis of Twelve Strains of Pseudoalteromonas luteoviolacea.</title>
        <authorList>
            <person name="Vynne N.G."/>
            <person name="Mansson M."/>
            <person name="Gram L."/>
        </authorList>
    </citation>
    <scope>NUCLEOTIDE SEQUENCE [LARGE SCALE GENOMIC DNA]</scope>
    <source>
        <strain evidence="1 2">DSM 6061</strain>
    </source>
</reference>
<protein>
    <submittedName>
        <fullName evidence="1">Uncharacterized protein</fullName>
    </submittedName>
</protein>
<accession>A0A166XIP6</accession>
<proteinExistence type="predicted"/>
<gene>
    <name evidence="1" type="ORF">N475_11645</name>
</gene>
<name>A0A166XIP6_9GAMM</name>
<dbReference type="PATRIC" id="fig|1365250.3.peg.1558"/>
<dbReference type="AlphaFoldDB" id="A0A166XIP6"/>
<organism evidence="1 2">
    <name type="scientific">Pseudoalteromonas luteoviolacea DSM 6061</name>
    <dbReference type="NCBI Taxonomy" id="1365250"/>
    <lineage>
        <taxon>Bacteria</taxon>
        <taxon>Pseudomonadati</taxon>
        <taxon>Pseudomonadota</taxon>
        <taxon>Gammaproteobacteria</taxon>
        <taxon>Alteromonadales</taxon>
        <taxon>Pseudoalteromonadaceae</taxon>
        <taxon>Pseudoalteromonas</taxon>
    </lineage>
</organism>
<dbReference type="Proteomes" id="UP000076643">
    <property type="component" value="Unassembled WGS sequence"/>
</dbReference>
<dbReference type="EMBL" id="AUYB01000095">
    <property type="protein sequence ID" value="KZN40424.1"/>
    <property type="molecule type" value="Genomic_DNA"/>
</dbReference>
<keyword evidence="2" id="KW-1185">Reference proteome</keyword>
<sequence>MGDSMNLTPNNLELNIFLQKNKMLNSGQFVKKTTQKSRGA</sequence>
<comment type="caution">
    <text evidence="1">The sequence shown here is derived from an EMBL/GenBank/DDBJ whole genome shotgun (WGS) entry which is preliminary data.</text>
</comment>
<evidence type="ECO:0000313" key="2">
    <source>
        <dbReference type="Proteomes" id="UP000076643"/>
    </source>
</evidence>